<evidence type="ECO:0000256" key="2">
    <source>
        <dbReference type="ARBA" id="ARBA00004733"/>
    </source>
</evidence>
<feature type="active site" description="Proton acceptor" evidence="9">
    <location>
        <position position="45"/>
    </location>
</feature>
<dbReference type="SUPFAM" id="SSF51366">
    <property type="entry name" value="Ribulose-phoshate binding barrel"/>
    <property type="match status" value="1"/>
</dbReference>
<keyword evidence="7 9" id="KW-0456">Lyase</keyword>
<dbReference type="PANTHER" id="PTHR43406">
    <property type="entry name" value="TRYPTOPHAN SYNTHASE, ALPHA CHAIN"/>
    <property type="match status" value="1"/>
</dbReference>
<comment type="pathway">
    <text evidence="2 9">Amino-acid biosynthesis; L-tryptophan biosynthesis; L-tryptophan from chorismate: step 5/5.</text>
</comment>
<keyword evidence="5 9" id="KW-0822">Tryptophan biosynthesis</keyword>
<evidence type="ECO:0000256" key="8">
    <source>
        <dbReference type="ARBA" id="ARBA00049047"/>
    </source>
</evidence>
<evidence type="ECO:0000256" key="4">
    <source>
        <dbReference type="ARBA" id="ARBA00022605"/>
    </source>
</evidence>
<dbReference type="AlphaFoldDB" id="A0A371NCZ6"/>
<evidence type="ECO:0000256" key="10">
    <source>
        <dbReference type="RuleBase" id="RU003662"/>
    </source>
</evidence>
<dbReference type="Proteomes" id="UP000256864">
    <property type="component" value="Unassembled WGS sequence"/>
</dbReference>
<dbReference type="InterPro" id="IPR018204">
    <property type="entry name" value="Trp_synthase_alpha_AS"/>
</dbReference>
<protein>
    <recommendedName>
        <fullName evidence="9">Tryptophan synthase alpha chain</fullName>
        <ecNumber evidence="9">4.2.1.20</ecNumber>
    </recommendedName>
</protein>
<dbReference type="Gene3D" id="3.20.20.70">
    <property type="entry name" value="Aldolase class I"/>
    <property type="match status" value="1"/>
</dbReference>
<dbReference type="InterPro" id="IPR011060">
    <property type="entry name" value="RibuloseP-bd_barrel"/>
</dbReference>
<dbReference type="PROSITE" id="PS00167">
    <property type="entry name" value="TRP_SYNTHASE_ALPHA"/>
    <property type="match status" value="1"/>
</dbReference>
<dbReference type="CDD" id="cd04724">
    <property type="entry name" value="Tryptophan_synthase_alpha"/>
    <property type="match status" value="1"/>
</dbReference>
<dbReference type="Pfam" id="PF00290">
    <property type="entry name" value="Trp_syntA"/>
    <property type="match status" value="1"/>
</dbReference>
<evidence type="ECO:0000256" key="1">
    <source>
        <dbReference type="ARBA" id="ARBA00003365"/>
    </source>
</evidence>
<proteinExistence type="inferred from homology"/>
<comment type="function">
    <text evidence="1 9">The alpha subunit is responsible for the aldol cleavage of indoleglycerol phosphate to indole and glyceraldehyde 3-phosphate.</text>
</comment>
<dbReference type="PANTHER" id="PTHR43406:SF1">
    <property type="entry name" value="TRYPTOPHAN SYNTHASE ALPHA CHAIN, CHLOROPLASTIC"/>
    <property type="match status" value="1"/>
</dbReference>
<dbReference type="GO" id="GO:0005829">
    <property type="term" value="C:cytosol"/>
    <property type="evidence" value="ECO:0007669"/>
    <property type="project" value="TreeGrafter"/>
</dbReference>
<comment type="similarity">
    <text evidence="9 10">Belongs to the TrpA family.</text>
</comment>
<evidence type="ECO:0000256" key="7">
    <source>
        <dbReference type="ARBA" id="ARBA00023239"/>
    </source>
</evidence>
<dbReference type="InterPro" id="IPR002028">
    <property type="entry name" value="Trp_synthase_suA"/>
</dbReference>
<comment type="caution">
    <text evidence="11">The sequence shown here is derived from an EMBL/GenBank/DDBJ whole genome shotgun (WGS) entry which is preliminary data.</text>
</comment>
<evidence type="ECO:0000313" key="12">
    <source>
        <dbReference type="Proteomes" id="UP000256864"/>
    </source>
</evidence>
<feature type="active site" description="Proton acceptor" evidence="9">
    <location>
        <position position="56"/>
    </location>
</feature>
<keyword evidence="12" id="KW-1185">Reference proteome</keyword>
<comment type="catalytic activity">
    <reaction evidence="8 9">
        <text>(1S,2R)-1-C-(indol-3-yl)glycerol 3-phosphate + L-serine = D-glyceraldehyde 3-phosphate + L-tryptophan + H2O</text>
        <dbReference type="Rhea" id="RHEA:10532"/>
        <dbReference type="ChEBI" id="CHEBI:15377"/>
        <dbReference type="ChEBI" id="CHEBI:33384"/>
        <dbReference type="ChEBI" id="CHEBI:57912"/>
        <dbReference type="ChEBI" id="CHEBI:58866"/>
        <dbReference type="ChEBI" id="CHEBI:59776"/>
        <dbReference type="EC" id="4.2.1.20"/>
    </reaction>
</comment>
<organism evidence="11 12">
    <name type="scientific">Methanothermobacter defluvii</name>
    <dbReference type="NCBI Taxonomy" id="49339"/>
    <lineage>
        <taxon>Archaea</taxon>
        <taxon>Methanobacteriati</taxon>
        <taxon>Methanobacteriota</taxon>
        <taxon>Methanomada group</taxon>
        <taxon>Methanobacteria</taxon>
        <taxon>Methanobacteriales</taxon>
        <taxon>Methanobacteriaceae</taxon>
        <taxon>Methanothermobacter</taxon>
    </lineage>
</organism>
<dbReference type="EMBL" id="QREL01000002">
    <property type="protein sequence ID" value="REE26290.1"/>
    <property type="molecule type" value="Genomic_DNA"/>
</dbReference>
<keyword evidence="6 9" id="KW-0057">Aromatic amino acid biosynthesis</keyword>
<dbReference type="UniPathway" id="UPA00035">
    <property type="reaction ID" value="UER00044"/>
</dbReference>
<accession>A0A371NCZ6</accession>
<keyword evidence="4 9" id="KW-0028">Amino-acid biosynthesis</keyword>
<evidence type="ECO:0000313" key="11">
    <source>
        <dbReference type="EMBL" id="REE26290.1"/>
    </source>
</evidence>
<comment type="subunit">
    <text evidence="3 9">Tetramer of two alpha and two beta chains.</text>
</comment>
<sequence>MSYAEMFRGADGCAFVPFVVAGDPDMETSLEIIRTLVDAGADALEVGFPFSDPIADGTSVQGADLRALRAGMTTEKCFQLIERVREFTSIPIGLLVYYNLIYRMGVDEFYRRAAEAGVTGILAADLPPEEASDALRAAEKYDIDQIFIVAPTTGSERLKRISEVSSGFHYLVSVMGVTGARSRVEDATIELIKRVKAEGSLPVMVGFGVSRPEHVRMLRDAGADGVIVGSAIIDVISGNLGDRELMLQRIHEMAGTLKAAGGSG</sequence>
<evidence type="ECO:0000256" key="9">
    <source>
        <dbReference type="HAMAP-Rule" id="MF_00131"/>
    </source>
</evidence>
<evidence type="ECO:0000256" key="5">
    <source>
        <dbReference type="ARBA" id="ARBA00022822"/>
    </source>
</evidence>
<dbReference type="FunFam" id="3.20.20.70:FF:000037">
    <property type="entry name" value="Tryptophan synthase alpha chain"/>
    <property type="match status" value="1"/>
</dbReference>
<dbReference type="RefSeq" id="WP_115892730.1">
    <property type="nucleotide sequence ID" value="NZ_QREL01000002.1"/>
</dbReference>
<evidence type="ECO:0000256" key="3">
    <source>
        <dbReference type="ARBA" id="ARBA00011270"/>
    </source>
</evidence>
<name>A0A371NCZ6_9EURY</name>
<dbReference type="InterPro" id="IPR013785">
    <property type="entry name" value="Aldolase_TIM"/>
</dbReference>
<reference evidence="11 12" key="1">
    <citation type="submission" date="2018-07" db="EMBL/GenBank/DDBJ databases">
        <title>Genomic Encyclopedia of Type Strains, Phase IV (KMG-IV): sequencing the most valuable type-strain genomes for metagenomic binning, comparative biology and taxonomic classification.</title>
        <authorList>
            <person name="Goeker M."/>
        </authorList>
    </citation>
    <scope>NUCLEOTIDE SEQUENCE [LARGE SCALE GENOMIC DNA]</scope>
    <source>
        <strain evidence="11 12">DSM 7466</strain>
    </source>
</reference>
<dbReference type="HAMAP" id="MF_00131">
    <property type="entry name" value="Trp_synth_alpha"/>
    <property type="match status" value="1"/>
</dbReference>
<evidence type="ECO:0000256" key="6">
    <source>
        <dbReference type="ARBA" id="ARBA00023141"/>
    </source>
</evidence>
<dbReference type="NCBIfam" id="TIGR00262">
    <property type="entry name" value="trpA"/>
    <property type="match status" value="1"/>
</dbReference>
<gene>
    <name evidence="9" type="primary">trpA</name>
    <name evidence="11" type="ORF">C7452_1250</name>
</gene>
<dbReference type="GO" id="GO:0004834">
    <property type="term" value="F:tryptophan synthase activity"/>
    <property type="evidence" value="ECO:0007669"/>
    <property type="project" value="UniProtKB-UniRule"/>
</dbReference>
<dbReference type="EC" id="4.2.1.20" evidence="9"/>